<evidence type="ECO:0000256" key="5">
    <source>
        <dbReference type="ARBA" id="ARBA00023002"/>
    </source>
</evidence>
<keyword evidence="5 9" id="KW-0560">Oxidoreductase</keyword>
<dbReference type="InterPro" id="IPR017972">
    <property type="entry name" value="Cyt_P450_CS"/>
</dbReference>
<evidence type="ECO:0000256" key="4">
    <source>
        <dbReference type="ARBA" id="ARBA00022723"/>
    </source>
</evidence>
<feature type="binding site" description="axial binding residue" evidence="8">
    <location>
        <position position="439"/>
    </location>
    <ligand>
        <name>heme</name>
        <dbReference type="ChEBI" id="CHEBI:30413"/>
    </ligand>
    <ligandPart>
        <name>Fe</name>
        <dbReference type="ChEBI" id="CHEBI:18248"/>
    </ligandPart>
</feature>
<evidence type="ECO:0000256" key="2">
    <source>
        <dbReference type="ARBA" id="ARBA00010617"/>
    </source>
</evidence>
<comment type="similarity">
    <text evidence="2 9">Belongs to the cytochrome P450 family.</text>
</comment>
<dbReference type="SUPFAM" id="SSF48264">
    <property type="entry name" value="Cytochrome P450"/>
    <property type="match status" value="1"/>
</dbReference>
<accession>A0AAP0EWS9</accession>
<organism evidence="10 11">
    <name type="scientific">Stephania cephalantha</name>
    <dbReference type="NCBI Taxonomy" id="152367"/>
    <lineage>
        <taxon>Eukaryota</taxon>
        <taxon>Viridiplantae</taxon>
        <taxon>Streptophyta</taxon>
        <taxon>Embryophyta</taxon>
        <taxon>Tracheophyta</taxon>
        <taxon>Spermatophyta</taxon>
        <taxon>Magnoliopsida</taxon>
        <taxon>Ranunculales</taxon>
        <taxon>Menispermaceae</taxon>
        <taxon>Menispermoideae</taxon>
        <taxon>Cissampelideae</taxon>
        <taxon>Stephania</taxon>
    </lineage>
</organism>
<reference evidence="10 11" key="1">
    <citation type="submission" date="2024-01" db="EMBL/GenBank/DDBJ databases">
        <title>Genome assemblies of Stephania.</title>
        <authorList>
            <person name="Yang L."/>
        </authorList>
    </citation>
    <scope>NUCLEOTIDE SEQUENCE [LARGE SCALE GENOMIC DNA]</scope>
    <source>
        <strain evidence="10">JXDWG</strain>
        <tissue evidence="10">Leaf</tissue>
    </source>
</reference>
<keyword evidence="7 9" id="KW-0503">Monooxygenase</keyword>
<dbReference type="Gene3D" id="1.10.630.10">
    <property type="entry name" value="Cytochrome P450"/>
    <property type="match status" value="1"/>
</dbReference>
<dbReference type="PROSITE" id="PS00086">
    <property type="entry name" value="CYTOCHROME_P450"/>
    <property type="match status" value="1"/>
</dbReference>
<evidence type="ECO:0008006" key="12">
    <source>
        <dbReference type="Google" id="ProtNLM"/>
    </source>
</evidence>
<keyword evidence="6 8" id="KW-0408">Iron</keyword>
<dbReference type="EMBL" id="JBBNAG010000010">
    <property type="protein sequence ID" value="KAK9099665.1"/>
    <property type="molecule type" value="Genomic_DNA"/>
</dbReference>
<dbReference type="GO" id="GO:0005506">
    <property type="term" value="F:iron ion binding"/>
    <property type="evidence" value="ECO:0007669"/>
    <property type="project" value="InterPro"/>
</dbReference>
<dbReference type="PANTHER" id="PTHR24286:SF384">
    <property type="entry name" value="P450, PUTATIVE (EUROFUNG)-RELATED"/>
    <property type="match status" value="1"/>
</dbReference>
<evidence type="ECO:0000256" key="6">
    <source>
        <dbReference type="ARBA" id="ARBA00023004"/>
    </source>
</evidence>
<evidence type="ECO:0000256" key="9">
    <source>
        <dbReference type="RuleBase" id="RU000461"/>
    </source>
</evidence>
<dbReference type="GO" id="GO:0016125">
    <property type="term" value="P:sterol metabolic process"/>
    <property type="evidence" value="ECO:0007669"/>
    <property type="project" value="TreeGrafter"/>
</dbReference>
<dbReference type="InterPro" id="IPR002401">
    <property type="entry name" value="Cyt_P450_E_grp-I"/>
</dbReference>
<evidence type="ECO:0000313" key="10">
    <source>
        <dbReference type="EMBL" id="KAK9099665.1"/>
    </source>
</evidence>
<name>A0AAP0EWS9_9MAGN</name>
<dbReference type="InterPro" id="IPR001128">
    <property type="entry name" value="Cyt_P450"/>
</dbReference>
<evidence type="ECO:0000256" key="8">
    <source>
        <dbReference type="PIRSR" id="PIRSR602401-1"/>
    </source>
</evidence>
<evidence type="ECO:0000256" key="7">
    <source>
        <dbReference type="ARBA" id="ARBA00023033"/>
    </source>
</evidence>
<keyword evidence="3 8" id="KW-0349">Heme</keyword>
<proteinExistence type="inferred from homology"/>
<dbReference type="AlphaFoldDB" id="A0AAP0EWS9"/>
<dbReference type="GO" id="GO:0020037">
    <property type="term" value="F:heme binding"/>
    <property type="evidence" value="ECO:0007669"/>
    <property type="project" value="InterPro"/>
</dbReference>
<dbReference type="CDD" id="cd11043">
    <property type="entry name" value="CYP90-like"/>
    <property type="match status" value="1"/>
</dbReference>
<comment type="cofactor">
    <cofactor evidence="1 8">
        <name>heme</name>
        <dbReference type="ChEBI" id="CHEBI:30413"/>
    </cofactor>
</comment>
<dbReference type="Pfam" id="PF00067">
    <property type="entry name" value="p450"/>
    <property type="match status" value="1"/>
</dbReference>
<evidence type="ECO:0000313" key="11">
    <source>
        <dbReference type="Proteomes" id="UP001419268"/>
    </source>
</evidence>
<dbReference type="Proteomes" id="UP001419268">
    <property type="component" value="Unassembled WGS sequence"/>
</dbReference>
<sequence length="490" mass="55538">MDVILFLVSILLIISLLLPFFLLLVTSPRGQPPLPPGRMGWPVVGETLEFVSAGRRGVPEVFFKERMKMFSTQVFKTSLLRVSTAVFCGPSGNKFLFSNENKLVSLWWPRSVDKVFPLASTSNTSIEESKRVRKLAVAFLKPEALQRYIGTMDTMAKMHLQTKWATAATSTVHVNTLVKTYTFALACKLFMSVEDTGVVAKLEKRMTDLASGILSIPLDLPGSTFRRGIQGSRWMRRELMGIVKKRKSDDLLLLGSTCGGDHHHHHQNRDMLSHMLENAGDDETSTLSEEDVVNKIMGLLIGGHDTASCVITCFINYMAELPHIYDLVLKEQREIAKSKRPGELLNWDDIQKMRHTWNVACEVMRLWAPVQGGFKEALTDFTYAGFFIPKGFKLYWSPNTTHKNPDYFEEPEKFDPWRFDGMGPAPYTYVPFGGGARTCPGKEYARLEILAFMHNLVNKYRWEKVIADEKIIVDPMPEPAKGLPIRLYPH</sequence>
<keyword evidence="4 8" id="KW-0479">Metal-binding</keyword>
<evidence type="ECO:0000256" key="1">
    <source>
        <dbReference type="ARBA" id="ARBA00001971"/>
    </source>
</evidence>
<evidence type="ECO:0000256" key="3">
    <source>
        <dbReference type="ARBA" id="ARBA00022617"/>
    </source>
</evidence>
<dbReference type="GO" id="GO:0044550">
    <property type="term" value="P:secondary metabolite biosynthetic process"/>
    <property type="evidence" value="ECO:0007669"/>
    <property type="project" value="UniProtKB-ARBA"/>
</dbReference>
<dbReference type="GO" id="GO:0016705">
    <property type="term" value="F:oxidoreductase activity, acting on paired donors, with incorporation or reduction of molecular oxygen"/>
    <property type="evidence" value="ECO:0007669"/>
    <property type="project" value="InterPro"/>
</dbReference>
<dbReference type="PANTHER" id="PTHR24286">
    <property type="entry name" value="CYTOCHROME P450 26"/>
    <property type="match status" value="1"/>
</dbReference>
<dbReference type="GO" id="GO:0004497">
    <property type="term" value="F:monooxygenase activity"/>
    <property type="evidence" value="ECO:0007669"/>
    <property type="project" value="UniProtKB-KW"/>
</dbReference>
<keyword evidence="11" id="KW-1185">Reference proteome</keyword>
<gene>
    <name evidence="10" type="ORF">Scep_023095</name>
</gene>
<dbReference type="FunFam" id="1.10.630.10:FF:000022">
    <property type="entry name" value="Taxadiene 5-alpha hydroxylase"/>
    <property type="match status" value="1"/>
</dbReference>
<protein>
    <recommendedName>
        <fullName evidence="12">Cytochrome P450</fullName>
    </recommendedName>
</protein>
<dbReference type="InterPro" id="IPR036396">
    <property type="entry name" value="Cyt_P450_sf"/>
</dbReference>
<comment type="caution">
    <text evidence="10">The sequence shown here is derived from an EMBL/GenBank/DDBJ whole genome shotgun (WGS) entry which is preliminary data.</text>
</comment>
<dbReference type="PRINTS" id="PR00463">
    <property type="entry name" value="EP450I"/>
</dbReference>